<dbReference type="InterPro" id="IPR011701">
    <property type="entry name" value="MFS"/>
</dbReference>
<dbReference type="SUPFAM" id="SSF103473">
    <property type="entry name" value="MFS general substrate transporter"/>
    <property type="match status" value="1"/>
</dbReference>
<dbReference type="PANTHER" id="PTHR23537:SF1">
    <property type="entry name" value="SUGAR TRANSPORTER"/>
    <property type="match status" value="1"/>
</dbReference>
<protein>
    <submittedName>
        <fullName evidence="3">MFS transporter</fullName>
    </submittedName>
</protein>
<name>A0A6A9QMJ1_SULME</name>
<sequence>MKYLGLSWTATFLQLALRLSWGVIAVTFAYTLHLNSVEIGTVLFLFYAGYVASSIPWGTLIDKVGPNKVITLSAITSGVLLLPILLINNIFQLYAIYLAEGVLTAGLFPSSVKIVSSLERPLTPYLALLESAAPIVLLVIALASGIIINYWREFYVVLFIALIITGLSSHLVRVNARKGKNVRRVFNRDMAKVSLIRGGELWGTWGASSWLFPFLVLYDGIPKNESEVLFVLYAVGQVLSIIINNKISTRVRDLTLVRTSLIVFILSVILVSFLRYFSFLYGLSLLLGISSFLYRPPTDSVIVKMNKENAGTSMGLANAVSQVGSMTAPLIVGLLISLGDPTFAIASLSLGPLTSLILVSTIKSDENLDGKGTLS</sequence>
<dbReference type="OrthoDB" id="129688at2157"/>
<dbReference type="RefSeq" id="WP_054838988.1">
    <property type="nucleotide sequence ID" value="NZ_BBBY01000029.1"/>
</dbReference>
<keyword evidence="1" id="KW-0812">Transmembrane</keyword>
<feature type="transmembrane region" description="Helical" evidence="1">
    <location>
        <begin position="228"/>
        <end position="244"/>
    </location>
</feature>
<feature type="transmembrane region" description="Helical" evidence="1">
    <location>
        <begin position="154"/>
        <end position="174"/>
    </location>
</feature>
<feature type="transmembrane region" description="Helical" evidence="1">
    <location>
        <begin position="127"/>
        <end position="148"/>
    </location>
</feature>
<feature type="transmembrane region" description="Helical" evidence="1">
    <location>
        <begin position="342"/>
        <end position="362"/>
    </location>
</feature>
<keyword evidence="1" id="KW-0472">Membrane</keyword>
<evidence type="ECO:0000313" key="4">
    <source>
        <dbReference type="Proteomes" id="UP000470772"/>
    </source>
</evidence>
<dbReference type="EMBL" id="WGGD01000005">
    <property type="protein sequence ID" value="MUN29754.1"/>
    <property type="molecule type" value="Genomic_DNA"/>
</dbReference>
<evidence type="ECO:0000313" key="3">
    <source>
        <dbReference type="EMBL" id="MUN29754.1"/>
    </source>
</evidence>
<feature type="transmembrane region" description="Helical" evidence="1">
    <location>
        <begin position="195"/>
        <end position="216"/>
    </location>
</feature>
<feature type="transmembrane region" description="Helical" evidence="1">
    <location>
        <begin position="316"/>
        <end position="336"/>
    </location>
</feature>
<gene>
    <name evidence="3" type="ORF">GC250_09970</name>
</gene>
<reference evidence="3 4" key="1">
    <citation type="submission" date="2019-10" db="EMBL/GenBank/DDBJ databases">
        <title>Sequencing and Assembly of Multiple Reported Metal-Biooxidizing Members of the Extremely Thermoacidophilic Archaeal Family Sulfolobaceae.</title>
        <authorList>
            <person name="Counts J.A."/>
            <person name="Kelly R.M."/>
        </authorList>
    </citation>
    <scope>NUCLEOTIDE SEQUENCE [LARGE SCALE GENOMIC DNA]</scope>
    <source>
        <strain evidence="3 4">DSM 6482</strain>
    </source>
</reference>
<organism evidence="3 4">
    <name type="scientific">Sulfuracidifex metallicus DSM 6482 = JCM 9184</name>
    <dbReference type="NCBI Taxonomy" id="523847"/>
    <lineage>
        <taxon>Archaea</taxon>
        <taxon>Thermoproteota</taxon>
        <taxon>Thermoprotei</taxon>
        <taxon>Sulfolobales</taxon>
        <taxon>Sulfolobaceae</taxon>
        <taxon>Sulfuracidifex</taxon>
    </lineage>
</organism>
<dbReference type="InterPro" id="IPR020846">
    <property type="entry name" value="MFS_dom"/>
</dbReference>
<proteinExistence type="predicted"/>
<dbReference type="InterPro" id="IPR010645">
    <property type="entry name" value="MFS_4"/>
</dbReference>
<evidence type="ECO:0000256" key="1">
    <source>
        <dbReference type="SAM" id="Phobius"/>
    </source>
</evidence>
<comment type="caution">
    <text evidence="3">The sequence shown here is derived from an EMBL/GenBank/DDBJ whole genome shotgun (WGS) entry which is preliminary data.</text>
</comment>
<evidence type="ECO:0000259" key="2">
    <source>
        <dbReference type="PROSITE" id="PS50850"/>
    </source>
</evidence>
<feature type="transmembrane region" description="Helical" evidence="1">
    <location>
        <begin position="69"/>
        <end position="88"/>
    </location>
</feature>
<keyword evidence="1" id="KW-1133">Transmembrane helix</keyword>
<dbReference type="Gene3D" id="1.20.1250.20">
    <property type="entry name" value="MFS general substrate transporter like domains"/>
    <property type="match status" value="2"/>
</dbReference>
<keyword evidence="4" id="KW-1185">Reference proteome</keyword>
<accession>A0A6A9QMJ1</accession>
<dbReference type="GO" id="GO:0022857">
    <property type="term" value="F:transmembrane transporter activity"/>
    <property type="evidence" value="ECO:0007669"/>
    <property type="project" value="InterPro"/>
</dbReference>
<dbReference type="PROSITE" id="PS50850">
    <property type="entry name" value="MFS"/>
    <property type="match status" value="1"/>
</dbReference>
<dbReference type="InterPro" id="IPR036259">
    <property type="entry name" value="MFS_trans_sf"/>
</dbReference>
<feature type="transmembrane region" description="Helical" evidence="1">
    <location>
        <begin position="39"/>
        <end position="57"/>
    </location>
</feature>
<feature type="domain" description="Major facilitator superfamily (MFS) profile" evidence="2">
    <location>
        <begin position="154"/>
        <end position="375"/>
    </location>
</feature>
<feature type="transmembrane region" description="Helical" evidence="1">
    <location>
        <begin position="256"/>
        <end position="273"/>
    </location>
</feature>
<dbReference type="PANTHER" id="PTHR23537">
    <property type="match status" value="1"/>
</dbReference>
<dbReference type="Proteomes" id="UP000470772">
    <property type="component" value="Unassembled WGS sequence"/>
</dbReference>
<dbReference type="AlphaFoldDB" id="A0A6A9QMJ1"/>
<dbReference type="Pfam" id="PF07690">
    <property type="entry name" value="MFS_1"/>
    <property type="match status" value="2"/>
</dbReference>